<sequence>MSIYRGCSLFMNGIALSDTVTYTPPEIAIARTWFKTGAMNAPIGIDRGTKPMTATYKFVGHGYSSFLFFGFIPGIKARLTVRRAYQGDGGIDYLEDEVEGYIDTLRPDDSGTDNKADTGHTMTVTVNYYRVAADGIMPLLEINPLLGLRKIMGINVLNIPDDVTSLIL</sequence>
<accession>A0A379YDV4</accession>
<evidence type="ECO:0000313" key="1">
    <source>
        <dbReference type="EMBL" id="SUI43909.1"/>
    </source>
</evidence>
<organism evidence="1 2">
    <name type="scientific">Serratia quinivorans</name>
    <dbReference type="NCBI Taxonomy" id="137545"/>
    <lineage>
        <taxon>Bacteria</taxon>
        <taxon>Pseudomonadati</taxon>
        <taxon>Pseudomonadota</taxon>
        <taxon>Gammaproteobacteria</taxon>
        <taxon>Enterobacterales</taxon>
        <taxon>Yersiniaceae</taxon>
        <taxon>Serratia</taxon>
    </lineage>
</organism>
<dbReference type="Pfam" id="PF04985">
    <property type="entry name" value="Phage_tube"/>
    <property type="match status" value="1"/>
</dbReference>
<dbReference type="Proteomes" id="UP000255529">
    <property type="component" value="Unassembled WGS sequence"/>
</dbReference>
<dbReference type="RefSeq" id="WP_115182752.1">
    <property type="nucleotide sequence ID" value="NZ_CAMKUF010000001.1"/>
</dbReference>
<evidence type="ECO:0000313" key="2">
    <source>
        <dbReference type="Proteomes" id="UP000255529"/>
    </source>
</evidence>
<name>A0A379YDV4_9GAMM</name>
<gene>
    <name evidence="1" type="ORF">NCTC11544_00292</name>
</gene>
<reference evidence="1 2" key="1">
    <citation type="submission" date="2018-06" db="EMBL/GenBank/DDBJ databases">
        <authorList>
            <consortium name="Pathogen Informatics"/>
            <person name="Doyle S."/>
        </authorList>
    </citation>
    <scope>NUCLEOTIDE SEQUENCE [LARGE SCALE GENOMIC DNA]</scope>
    <source>
        <strain evidence="1 2">NCTC11544</strain>
    </source>
</reference>
<proteinExistence type="predicted"/>
<dbReference type="EMBL" id="UGYN01000002">
    <property type="protein sequence ID" value="SUI43909.1"/>
    <property type="molecule type" value="Genomic_DNA"/>
</dbReference>
<dbReference type="InterPro" id="IPR006498">
    <property type="entry name" value="Tail_tube"/>
</dbReference>
<protein>
    <submittedName>
        <fullName evidence="1">Phage major tail tube protein</fullName>
    </submittedName>
</protein>
<dbReference type="AlphaFoldDB" id="A0A379YDV4"/>